<dbReference type="Proteomes" id="UP001500449">
    <property type="component" value="Unassembled WGS sequence"/>
</dbReference>
<sequence>MLTRTRRTALRAAAVTVAAGGILLGAAVPAFAHVTAQPGTAQQGGYTVITLRVPNESDTAGTTKLEVTFPTDHPITSARTTPQAGWTSEVTKGALPAPVTVDGKQITQAVLKVTFTAQPGTRIGPNQYVDFPISVGPLPKGTDQILLPAAQTYDDGRIVNWNEPTVPGAAEPAHPAPTVTLTAATAAGGHGHDAGAAGSGDDAAASSTDTTARWLGGAGLLLGALGLGLGGGAALRARKSAQSSPAPATSEPEHARSDS</sequence>
<accession>A0ABN2NMI5</accession>
<dbReference type="RefSeq" id="WP_344425306.1">
    <property type="nucleotide sequence ID" value="NZ_BAAAQK010000025.1"/>
</dbReference>
<feature type="domain" description="YncI copper-binding" evidence="3">
    <location>
        <begin position="33"/>
        <end position="181"/>
    </location>
</feature>
<dbReference type="Pfam" id="PF07987">
    <property type="entry name" value="DUF1775"/>
    <property type="match status" value="1"/>
</dbReference>
<dbReference type="Gene3D" id="2.60.40.2230">
    <property type="entry name" value="Uncharacterised protein YcnI-like PF07987, DUF1775"/>
    <property type="match status" value="1"/>
</dbReference>
<evidence type="ECO:0000313" key="4">
    <source>
        <dbReference type="EMBL" id="GAA1873016.1"/>
    </source>
</evidence>
<dbReference type="EMBL" id="BAAAQK010000025">
    <property type="protein sequence ID" value="GAA1873016.1"/>
    <property type="molecule type" value="Genomic_DNA"/>
</dbReference>
<evidence type="ECO:0000313" key="5">
    <source>
        <dbReference type="Proteomes" id="UP001500449"/>
    </source>
</evidence>
<dbReference type="PROSITE" id="PS51318">
    <property type="entry name" value="TAT"/>
    <property type="match status" value="1"/>
</dbReference>
<feature type="chain" id="PRO_5046178000" evidence="2">
    <location>
        <begin position="33"/>
        <end position="259"/>
    </location>
</feature>
<evidence type="ECO:0000256" key="1">
    <source>
        <dbReference type="SAM" id="MobiDB-lite"/>
    </source>
</evidence>
<feature type="compositionally biased region" description="Low complexity" evidence="1">
    <location>
        <begin position="194"/>
        <end position="207"/>
    </location>
</feature>
<evidence type="ECO:0000256" key="2">
    <source>
        <dbReference type="SAM" id="SignalP"/>
    </source>
</evidence>
<feature type="region of interest" description="Disordered" evidence="1">
    <location>
        <begin position="187"/>
        <end position="207"/>
    </location>
</feature>
<dbReference type="InterPro" id="IPR012533">
    <property type="entry name" value="YcnI-copper_dom"/>
</dbReference>
<dbReference type="InterPro" id="IPR006311">
    <property type="entry name" value="TAT_signal"/>
</dbReference>
<organism evidence="4 5">
    <name type="scientific">Pseudonocardia ailaonensis</name>
    <dbReference type="NCBI Taxonomy" id="367279"/>
    <lineage>
        <taxon>Bacteria</taxon>
        <taxon>Bacillati</taxon>
        <taxon>Actinomycetota</taxon>
        <taxon>Actinomycetes</taxon>
        <taxon>Pseudonocardiales</taxon>
        <taxon>Pseudonocardiaceae</taxon>
        <taxon>Pseudonocardia</taxon>
    </lineage>
</organism>
<proteinExistence type="predicted"/>
<gene>
    <name evidence="4" type="ORF">GCM10009836_62450</name>
</gene>
<evidence type="ECO:0000259" key="3">
    <source>
        <dbReference type="Pfam" id="PF07987"/>
    </source>
</evidence>
<keyword evidence="5" id="KW-1185">Reference proteome</keyword>
<keyword evidence="2" id="KW-0732">Signal</keyword>
<comment type="caution">
    <text evidence="4">The sequence shown here is derived from an EMBL/GenBank/DDBJ whole genome shotgun (WGS) entry which is preliminary data.</text>
</comment>
<feature type="region of interest" description="Disordered" evidence="1">
    <location>
        <begin position="233"/>
        <end position="259"/>
    </location>
</feature>
<reference evidence="4 5" key="1">
    <citation type="journal article" date="2019" name="Int. J. Syst. Evol. Microbiol.">
        <title>The Global Catalogue of Microorganisms (GCM) 10K type strain sequencing project: providing services to taxonomists for standard genome sequencing and annotation.</title>
        <authorList>
            <consortium name="The Broad Institute Genomics Platform"/>
            <consortium name="The Broad Institute Genome Sequencing Center for Infectious Disease"/>
            <person name="Wu L."/>
            <person name="Ma J."/>
        </authorList>
    </citation>
    <scope>NUCLEOTIDE SEQUENCE [LARGE SCALE GENOMIC DNA]</scope>
    <source>
        <strain evidence="4 5">JCM 16009</strain>
    </source>
</reference>
<feature type="signal peptide" evidence="2">
    <location>
        <begin position="1"/>
        <end position="32"/>
    </location>
</feature>
<dbReference type="CDD" id="cd08545">
    <property type="entry name" value="YcnI_like"/>
    <property type="match status" value="1"/>
</dbReference>
<dbReference type="InterPro" id="IPR038507">
    <property type="entry name" value="YcnI-like_sf"/>
</dbReference>
<protein>
    <submittedName>
        <fullName evidence="4">YcnI family protein</fullName>
    </submittedName>
</protein>
<name>A0ABN2NMI5_9PSEU</name>